<evidence type="ECO:0000313" key="1">
    <source>
        <dbReference type="EMBL" id="KAJ4722755.1"/>
    </source>
</evidence>
<accession>A0ACC1YG01</accession>
<sequence length="292" mass="31794">MASLSFLFHSPTFLSQSSSSSFTSSSTVCFLPGNTLAVAKTLSFQSPRRRRLLVNENQFQSRSFVLRSALDEVSVLDPPPPSGSERDKSELIASLKLKLLSTVSGLNRGLAANTDDLQKAEAAAKELEAVGGPVDLSVDLDKLQGKWRLLYSSAFSSRTLGGSRPGPPTGRLLPITLGQVFQRIDVLSKDFDNIVELELGAPWPLPPVEVTASLAHKFELIGSAKIKIIFEKTTVKTAGNLSQLPPLELPRFPDALRPPTDTRSGEFEVTYLDDDTRITRGDRGELRVFVIA</sequence>
<evidence type="ECO:0000313" key="2">
    <source>
        <dbReference type="Proteomes" id="UP001164539"/>
    </source>
</evidence>
<organism evidence="1 2">
    <name type="scientific">Melia azedarach</name>
    <name type="common">Chinaberry tree</name>
    <dbReference type="NCBI Taxonomy" id="155640"/>
    <lineage>
        <taxon>Eukaryota</taxon>
        <taxon>Viridiplantae</taxon>
        <taxon>Streptophyta</taxon>
        <taxon>Embryophyta</taxon>
        <taxon>Tracheophyta</taxon>
        <taxon>Spermatophyta</taxon>
        <taxon>Magnoliopsida</taxon>
        <taxon>eudicotyledons</taxon>
        <taxon>Gunneridae</taxon>
        <taxon>Pentapetalae</taxon>
        <taxon>rosids</taxon>
        <taxon>malvids</taxon>
        <taxon>Sapindales</taxon>
        <taxon>Meliaceae</taxon>
        <taxon>Melia</taxon>
    </lineage>
</organism>
<keyword evidence="2" id="KW-1185">Reference proteome</keyword>
<proteinExistence type="predicted"/>
<protein>
    <submittedName>
        <fullName evidence="1">Harpin binding protein 1</fullName>
    </submittedName>
</protein>
<comment type="caution">
    <text evidence="1">The sequence shown here is derived from an EMBL/GenBank/DDBJ whole genome shotgun (WGS) entry which is preliminary data.</text>
</comment>
<reference evidence="1 2" key="1">
    <citation type="journal article" date="2023" name="Science">
        <title>Complex scaffold remodeling in plant triterpene biosynthesis.</title>
        <authorList>
            <person name="De La Pena R."/>
            <person name="Hodgson H."/>
            <person name="Liu J.C."/>
            <person name="Stephenson M.J."/>
            <person name="Martin A.C."/>
            <person name="Owen C."/>
            <person name="Harkess A."/>
            <person name="Leebens-Mack J."/>
            <person name="Jimenez L.E."/>
            <person name="Osbourn A."/>
            <person name="Sattely E.S."/>
        </authorList>
    </citation>
    <scope>NUCLEOTIDE SEQUENCE [LARGE SCALE GENOMIC DNA]</scope>
    <source>
        <strain evidence="2">cv. JPN11</strain>
        <tissue evidence="1">Leaf</tissue>
    </source>
</reference>
<dbReference type="Proteomes" id="UP001164539">
    <property type="component" value="Chromosome 3"/>
</dbReference>
<dbReference type="EMBL" id="CM051396">
    <property type="protein sequence ID" value="KAJ4722755.1"/>
    <property type="molecule type" value="Genomic_DNA"/>
</dbReference>
<gene>
    <name evidence="1" type="ORF">OWV82_006202</name>
</gene>
<name>A0ACC1YG01_MELAZ</name>